<reference evidence="1 2" key="1">
    <citation type="submission" date="2019-01" db="EMBL/GenBank/DDBJ databases">
        <title>Geovibrio thiophilus DSM 11263, complete genome.</title>
        <authorList>
            <person name="Spring S."/>
            <person name="Bunk B."/>
            <person name="Sproer C."/>
        </authorList>
    </citation>
    <scope>NUCLEOTIDE SEQUENCE [LARGE SCALE GENOMIC DNA]</scope>
    <source>
        <strain evidence="1 2">DSM 11263</strain>
    </source>
</reference>
<sequence>MIKEINLSKPTRRNLLKAAFAAGVVLFSGMGYAEENSKKYDTAATDTICTPDKTCISMTLDLVVISNREHKFITVAKNGRIFFEKLESKISTRIEPAAESGRKAIIFDGAKVIYDDAGTRTDVFLSVNGIWSNPVTVEY</sequence>
<gene>
    <name evidence="1" type="ORF">EP073_08095</name>
</gene>
<dbReference type="RefSeq" id="WP_128466648.1">
    <property type="nucleotide sequence ID" value="NZ_CP035108.1"/>
</dbReference>
<dbReference type="AlphaFoldDB" id="A0A3R5UZ56"/>
<proteinExistence type="predicted"/>
<dbReference type="Proteomes" id="UP000287502">
    <property type="component" value="Chromosome"/>
</dbReference>
<evidence type="ECO:0000313" key="2">
    <source>
        <dbReference type="Proteomes" id="UP000287502"/>
    </source>
</evidence>
<dbReference type="EMBL" id="CP035108">
    <property type="protein sequence ID" value="QAR33362.1"/>
    <property type="molecule type" value="Genomic_DNA"/>
</dbReference>
<organism evidence="1 2">
    <name type="scientific">Geovibrio thiophilus</name>
    <dbReference type="NCBI Taxonomy" id="139438"/>
    <lineage>
        <taxon>Bacteria</taxon>
        <taxon>Pseudomonadati</taxon>
        <taxon>Deferribacterota</taxon>
        <taxon>Deferribacteres</taxon>
        <taxon>Deferribacterales</taxon>
        <taxon>Geovibrionaceae</taxon>
        <taxon>Geovibrio</taxon>
    </lineage>
</organism>
<protein>
    <submittedName>
        <fullName evidence="1">Uncharacterized protein</fullName>
    </submittedName>
</protein>
<dbReference type="KEGG" id="gtl:EP073_08095"/>
<keyword evidence="2" id="KW-1185">Reference proteome</keyword>
<evidence type="ECO:0000313" key="1">
    <source>
        <dbReference type="EMBL" id="QAR33362.1"/>
    </source>
</evidence>
<name>A0A3R5UZ56_9BACT</name>
<accession>A0A3R5UZ56</accession>